<name>A0ABD5ZW15_9EURY</name>
<accession>A0ABD5ZW15</accession>
<dbReference type="EMBL" id="JBHTAT010000001">
    <property type="protein sequence ID" value="MFC7254610.1"/>
    <property type="molecule type" value="Genomic_DNA"/>
</dbReference>
<dbReference type="GeneID" id="96952929"/>
<dbReference type="AlphaFoldDB" id="A0ABD5ZW15"/>
<evidence type="ECO:0000313" key="2">
    <source>
        <dbReference type="Proteomes" id="UP001596434"/>
    </source>
</evidence>
<organism evidence="1 2">
    <name type="scientific">Haloplanus litoreus</name>
    <dbReference type="NCBI Taxonomy" id="767515"/>
    <lineage>
        <taxon>Archaea</taxon>
        <taxon>Methanobacteriati</taxon>
        <taxon>Methanobacteriota</taxon>
        <taxon>Stenosarchaea group</taxon>
        <taxon>Halobacteria</taxon>
        <taxon>Halobacteriales</taxon>
        <taxon>Haloferacaceae</taxon>
        <taxon>Haloplanus</taxon>
    </lineage>
</organism>
<evidence type="ECO:0000313" key="1">
    <source>
        <dbReference type="EMBL" id="MFC7254610.1"/>
    </source>
</evidence>
<dbReference type="PROSITE" id="PS51257">
    <property type="entry name" value="PROKAR_LIPOPROTEIN"/>
    <property type="match status" value="1"/>
</dbReference>
<gene>
    <name evidence="1" type="ORF">ACFQKE_04725</name>
</gene>
<dbReference type="Proteomes" id="UP001596434">
    <property type="component" value="Unassembled WGS sequence"/>
</dbReference>
<proteinExistence type="predicted"/>
<reference evidence="1 2" key="1">
    <citation type="journal article" date="2019" name="Int. J. Syst. Evol. Microbiol.">
        <title>The Global Catalogue of Microorganisms (GCM) 10K type strain sequencing project: providing services to taxonomists for standard genome sequencing and annotation.</title>
        <authorList>
            <consortium name="The Broad Institute Genomics Platform"/>
            <consortium name="The Broad Institute Genome Sequencing Center for Infectious Disease"/>
            <person name="Wu L."/>
            <person name="Ma J."/>
        </authorList>
    </citation>
    <scope>NUCLEOTIDE SEQUENCE [LARGE SCALE GENOMIC DNA]</scope>
    <source>
        <strain evidence="1 2">GX21</strain>
    </source>
</reference>
<keyword evidence="2" id="KW-1185">Reference proteome</keyword>
<protein>
    <recommendedName>
        <fullName evidence="3">DUF885 domain-containing protein</fullName>
    </recommendedName>
</protein>
<evidence type="ECO:0008006" key="3">
    <source>
        <dbReference type="Google" id="ProtNLM"/>
    </source>
</evidence>
<sequence>MSGRLTRRSTLALLGALAGCSGADPLSSGSNETDLDGSALRALVDDSVPTLPERLPVDVGDDHLAATERRARTLLDAVPADLGPAEIPNGAIRERVRHAREHAVESLSTAAEASTPFARLAAFADARAEARFATGAWRAIDAGVTREDLAAEAETVREDRRAVRERWRYVGADPVEATLVHAAIERRIASGRSDVATGEPRRYRPGNPLGVGELTEEIERARVAVDDATHLYDRLTAPLDDPVDLRPRLVDARQRLREAFETERQALSSVDAREPWRIEGVDVEDTPAAEALEELFRPVDPAHDDGWGETTPARALTWAHSSFVALRAFTSLRERVREGETFAIESVEDVAAMRTAAVEALRAAEASPADPGLTRLSTAELADRLTWTDEQLLDSEGSVRASWLRNDASTYLTVMARARATPPASERVAAALRKG</sequence>
<comment type="caution">
    <text evidence="1">The sequence shown here is derived from an EMBL/GenBank/DDBJ whole genome shotgun (WGS) entry which is preliminary data.</text>
</comment>
<dbReference type="RefSeq" id="WP_379702813.1">
    <property type="nucleotide sequence ID" value="NZ_JBHTAT010000001.1"/>
</dbReference>